<gene>
    <name evidence="2" type="ORF">VTK73DRAFT_3588</name>
</gene>
<keyword evidence="3" id="KW-1185">Reference proteome</keyword>
<evidence type="ECO:0000313" key="2">
    <source>
        <dbReference type="EMBL" id="KAL1841105.1"/>
    </source>
</evidence>
<reference evidence="2 3" key="1">
    <citation type="journal article" date="2024" name="Commun. Biol.">
        <title>Comparative genomic analysis of thermophilic fungi reveals convergent evolutionary adaptations and gene losses.</title>
        <authorList>
            <person name="Steindorff A.S."/>
            <person name="Aguilar-Pontes M.V."/>
            <person name="Robinson A.J."/>
            <person name="Andreopoulos B."/>
            <person name="LaButti K."/>
            <person name="Kuo A."/>
            <person name="Mondo S."/>
            <person name="Riley R."/>
            <person name="Otillar R."/>
            <person name="Haridas S."/>
            <person name="Lipzen A."/>
            <person name="Grimwood J."/>
            <person name="Schmutz J."/>
            <person name="Clum A."/>
            <person name="Reid I.D."/>
            <person name="Moisan M.C."/>
            <person name="Butler G."/>
            <person name="Nguyen T.T.M."/>
            <person name="Dewar K."/>
            <person name="Conant G."/>
            <person name="Drula E."/>
            <person name="Henrissat B."/>
            <person name="Hansel C."/>
            <person name="Singer S."/>
            <person name="Hutchinson M.I."/>
            <person name="de Vries R.P."/>
            <person name="Natvig D.O."/>
            <person name="Powell A.J."/>
            <person name="Tsang A."/>
            <person name="Grigoriev I.V."/>
        </authorList>
    </citation>
    <scope>NUCLEOTIDE SEQUENCE [LARGE SCALE GENOMIC DNA]</scope>
    <source>
        <strain evidence="2 3">ATCC 24622</strain>
    </source>
</reference>
<feature type="compositionally biased region" description="Polar residues" evidence="1">
    <location>
        <begin position="433"/>
        <end position="443"/>
    </location>
</feature>
<evidence type="ECO:0000256" key="1">
    <source>
        <dbReference type="SAM" id="MobiDB-lite"/>
    </source>
</evidence>
<accession>A0ABR3VIA6</accession>
<feature type="region of interest" description="Disordered" evidence="1">
    <location>
        <begin position="266"/>
        <end position="297"/>
    </location>
</feature>
<name>A0ABR3VIA6_9PEZI</name>
<feature type="region of interest" description="Disordered" evidence="1">
    <location>
        <begin position="372"/>
        <end position="443"/>
    </location>
</feature>
<protein>
    <submittedName>
        <fullName evidence="2">Uncharacterized protein</fullName>
    </submittedName>
</protein>
<dbReference type="EMBL" id="JAZHXJ010002116">
    <property type="protein sequence ID" value="KAL1841105.1"/>
    <property type="molecule type" value="Genomic_DNA"/>
</dbReference>
<feature type="region of interest" description="Disordered" evidence="1">
    <location>
        <begin position="74"/>
        <end position="94"/>
    </location>
</feature>
<comment type="caution">
    <text evidence="2">The sequence shown here is derived from an EMBL/GenBank/DDBJ whole genome shotgun (WGS) entry which is preliminary data.</text>
</comment>
<feature type="compositionally biased region" description="Low complexity" evidence="1">
    <location>
        <begin position="419"/>
        <end position="432"/>
    </location>
</feature>
<dbReference type="Proteomes" id="UP001586593">
    <property type="component" value="Unassembled WGS sequence"/>
</dbReference>
<proteinExistence type="predicted"/>
<sequence>MSVKPLFLFGSGLRPGLPPRSPPSSTLLPDLPDLDVLTQSAHCPFRPSDRVAQLWVLWPVAPWVLPRRRWRGKEAMPMGSSSSSSSRSRSRRHRRCPVPCLQTLGHRLLDYLLKENWKDASRASRAFFAGMKVLTDVQHQLRHRSLSARHLQEIAVYTAQSWDEPHCALRVAQGSFSELLVVAQLVTKDEWKSMERSPEVVAEVVRWARQIDTSGGGQAAEPPHKTRASFVVEPERYYWDYLKAVHDKLPSLAWKLNIGYGEIQHRRHCESTREPSSADSRPPGTTSSASRPAKRPRCDRLVQAETPDSWGLPAFPQSPVVASVPGSGYPAGQEEAGVDVIRVQGDRNQDMGAPVLPPAMFEIPAAWWPPHVSDAPPALQTTAQTSWRSMQAHQDEETSSSRALPVAQPATLPSPPLATPSAPSPLAVSSTPQGQTSTISSATDPEHVRVLHFPAKIFCESLGLQEVEFDTDTWTSKGALVGITRTPPQGAYDRPGIVSWPTLLAEMGLEEDSVMYFVMVINHHQKEVKYPLVEFESIRVQLNQEAVRTFRVYSQRT</sequence>
<feature type="compositionally biased region" description="Polar residues" evidence="1">
    <location>
        <begin position="379"/>
        <end position="392"/>
    </location>
</feature>
<organism evidence="2 3">
    <name type="scientific">Phialemonium thermophilum</name>
    <dbReference type="NCBI Taxonomy" id="223376"/>
    <lineage>
        <taxon>Eukaryota</taxon>
        <taxon>Fungi</taxon>
        <taxon>Dikarya</taxon>
        <taxon>Ascomycota</taxon>
        <taxon>Pezizomycotina</taxon>
        <taxon>Sordariomycetes</taxon>
        <taxon>Sordariomycetidae</taxon>
        <taxon>Cephalothecales</taxon>
        <taxon>Cephalothecaceae</taxon>
        <taxon>Phialemonium</taxon>
    </lineage>
</organism>
<evidence type="ECO:0000313" key="3">
    <source>
        <dbReference type="Proteomes" id="UP001586593"/>
    </source>
</evidence>
<feature type="compositionally biased region" description="Polar residues" evidence="1">
    <location>
        <begin position="274"/>
        <end position="290"/>
    </location>
</feature>